<dbReference type="EMBL" id="CWQY01000001">
    <property type="protein sequence ID" value="CSB97856.1"/>
    <property type="molecule type" value="Genomic_DNA"/>
</dbReference>
<evidence type="ECO:0000313" key="1">
    <source>
        <dbReference type="EMBL" id="CSB97856.1"/>
    </source>
</evidence>
<accession>A0A655Z0U4</accession>
<dbReference type="Proteomes" id="UP000041770">
    <property type="component" value="Unassembled WGS sequence"/>
</dbReference>
<protein>
    <submittedName>
        <fullName evidence="1">Uncharacterized protein</fullName>
    </submittedName>
</protein>
<proteinExistence type="predicted"/>
<name>A0A655Z0U4_VIBCL</name>
<reference evidence="1 2" key="1">
    <citation type="submission" date="2015-07" db="EMBL/GenBank/DDBJ databases">
        <authorList>
            <consortium name="Pathogen Informatics"/>
        </authorList>
    </citation>
    <scope>NUCLEOTIDE SEQUENCE [LARGE SCALE GENOMIC DNA]</scope>
    <source>
        <strain evidence="1 2">A316</strain>
    </source>
</reference>
<evidence type="ECO:0000313" key="2">
    <source>
        <dbReference type="Proteomes" id="UP000041770"/>
    </source>
</evidence>
<dbReference type="AlphaFoldDB" id="A0A655Z0U4"/>
<organism evidence="1 2">
    <name type="scientific">Vibrio cholerae</name>
    <dbReference type="NCBI Taxonomy" id="666"/>
    <lineage>
        <taxon>Bacteria</taxon>
        <taxon>Pseudomonadati</taxon>
        <taxon>Pseudomonadota</taxon>
        <taxon>Gammaproteobacteria</taxon>
        <taxon>Vibrionales</taxon>
        <taxon>Vibrionaceae</taxon>
        <taxon>Vibrio</taxon>
    </lineage>
</organism>
<sequence length="40" mass="4756">MSQKSVFSTSTTSRWVVKQERTDKLVAIFNEFIFSLSYFF</sequence>
<gene>
    <name evidence="1" type="ORF">ERS013200_00236</name>
</gene>